<evidence type="ECO:0000313" key="2">
    <source>
        <dbReference type="EMBL" id="CRL04768.1"/>
    </source>
</evidence>
<reference evidence="2 3" key="1">
    <citation type="submission" date="2015-04" db="EMBL/GenBank/DDBJ databases">
        <authorList>
            <person name="Syromyatnikov M.Y."/>
            <person name="Popov V.N."/>
        </authorList>
    </citation>
    <scope>NUCLEOTIDE SEQUENCE [LARGE SCALE GENOMIC DNA]</scope>
</reference>
<dbReference type="OrthoDB" id="75950at2759"/>
<dbReference type="Proteomes" id="UP000183832">
    <property type="component" value="Unassembled WGS sequence"/>
</dbReference>
<feature type="coiled-coil region" evidence="1">
    <location>
        <begin position="121"/>
        <end position="152"/>
    </location>
</feature>
<dbReference type="AlphaFoldDB" id="A0A1J1IXE3"/>
<keyword evidence="1" id="KW-0175">Coiled coil</keyword>
<dbReference type="STRING" id="568069.A0A1J1IXE3"/>
<feature type="coiled-coil region" evidence="1">
    <location>
        <begin position="229"/>
        <end position="301"/>
    </location>
</feature>
<dbReference type="EMBL" id="CVRI01000063">
    <property type="protein sequence ID" value="CRL04768.1"/>
    <property type="molecule type" value="Genomic_DNA"/>
</dbReference>
<evidence type="ECO:0000313" key="3">
    <source>
        <dbReference type="Proteomes" id="UP000183832"/>
    </source>
</evidence>
<evidence type="ECO:0000256" key="1">
    <source>
        <dbReference type="SAM" id="Coils"/>
    </source>
</evidence>
<organism evidence="2 3">
    <name type="scientific">Clunio marinus</name>
    <dbReference type="NCBI Taxonomy" id="568069"/>
    <lineage>
        <taxon>Eukaryota</taxon>
        <taxon>Metazoa</taxon>
        <taxon>Ecdysozoa</taxon>
        <taxon>Arthropoda</taxon>
        <taxon>Hexapoda</taxon>
        <taxon>Insecta</taxon>
        <taxon>Pterygota</taxon>
        <taxon>Neoptera</taxon>
        <taxon>Endopterygota</taxon>
        <taxon>Diptera</taxon>
        <taxon>Nematocera</taxon>
        <taxon>Chironomoidea</taxon>
        <taxon>Chironomidae</taxon>
        <taxon>Clunio</taxon>
    </lineage>
</organism>
<gene>
    <name evidence="2" type="ORF">CLUMA_CG017828</name>
</gene>
<accession>A0A1J1IXE3</accession>
<proteinExistence type="predicted"/>
<sequence length="396" mass="49063">MNSEILPRNFQERLNRMNVWKDQQRRADEEFIRKQKIQMFINNCDEIRPALRNIVVRDSKLCQLEQIKDHQKHQQLQKDYEAAWNEVESRNLLQRFNHETNLMQNRWSHEKEIQNFLKHQMDDKIQENLKVQEEINEERKQLEEIAKQEYIETQERLRRDQIIKKTIGESIAHQMCDNFNYKKKQHERELKNDQMINERIKREIRMKEEAERIEREHFRLNVFTYLDHLMKTRRHNENFEREKEKLLDDIHKKTLEKEWNERNQFNQRRLIANKTARLGQLEQIRKKELSENQEIEKEKKENFVFNELEMIERDKIRENLRKQKFKAFHYGRELLEQQQEEKLRDLAYKQKLNEELLLAEKERQRHEAMGHEFVKSFQDVLPLHPNLLIIQSGKHN</sequence>
<name>A0A1J1IXE3_9DIPT</name>
<keyword evidence="3" id="KW-1185">Reference proteome</keyword>
<protein>
    <submittedName>
        <fullName evidence="2">CLUMA_CG017828, isoform A</fullName>
    </submittedName>
</protein>